<sequence length="156" mass="18337">MKSLIIYSSKKGTGEKIANYIKDSVDTEIQIEKIKKGLEINQNDYENIILISSVYAGTMNKEFIKFSENLLLNKNSEQKIYFLVVSGFEEKFQEFVENNIRNNLDKIDMIEYAGYCYDFNKMNFFEKFIIKKVAKVNESVENIRKDNIEKVIKKII</sequence>
<dbReference type="PANTHER" id="PTHR38030:SF2">
    <property type="entry name" value="PROTOPORPHYRINOGEN IX DEHYDROGENASE [QUINONE]"/>
    <property type="match status" value="1"/>
</dbReference>
<reference evidence="2 3" key="1">
    <citation type="submission" date="2018-05" db="EMBL/GenBank/DDBJ databases">
        <title>Genomic Encyclopedia of Type Strains, Phase IV (KMG-IV): sequencing the most valuable type-strain genomes for metagenomic binning, comparative biology and taxonomic classification.</title>
        <authorList>
            <person name="Goeker M."/>
        </authorList>
    </citation>
    <scope>NUCLEOTIDE SEQUENCE [LARGE SCALE GENOMIC DNA]</scope>
    <source>
        <strain evidence="2 3">DSM 24906</strain>
    </source>
</reference>
<dbReference type="InterPro" id="IPR052200">
    <property type="entry name" value="Protoporphyrinogen_IX_DH"/>
</dbReference>
<dbReference type="GO" id="GO:0010181">
    <property type="term" value="F:FMN binding"/>
    <property type="evidence" value="ECO:0007669"/>
    <property type="project" value="TreeGrafter"/>
</dbReference>
<dbReference type="RefSeq" id="WP_109606618.1">
    <property type="nucleotide sequence ID" value="NZ_JAMHJO010000001.1"/>
</dbReference>
<keyword evidence="3" id="KW-1185">Reference proteome</keyword>
<dbReference type="Pfam" id="PF12724">
    <property type="entry name" value="Flavodoxin_5"/>
    <property type="match status" value="1"/>
</dbReference>
<dbReference type="PANTHER" id="PTHR38030">
    <property type="entry name" value="PROTOPORPHYRINOGEN IX DEHYDROGENASE [MENAQUINONE]"/>
    <property type="match status" value="1"/>
</dbReference>
<dbReference type="EMBL" id="QGGI01000032">
    <property type="protein sequence ID" value="PWJ86053.1"/>
    <property type="molecule type" value="Genomic_DNA"/>
</dbReference>
<dbReference type="GO" id="GO:0006783">
    <property type="term" value="P:heme biosynthetic process"/>
    <property type="evidence" value="ECO:0007669"/>
    <property type="project" value="TreeGrafter"/>
</dbReference>
<gene>
    <name evidence="2" type="ORF">C7380_1326</name>
</gene>
<accession>A0AA45C4I8</accession>
<proteinExistence type="predicted"/>
<evidence type="ECO:0000313" key="2">
    <source>
        <dbReference type="EMBL" id="PWJ86053.1"/>
    </source>
</evidence>
<dbReference type="InterPro" id="IPR026816">
    <property type="entry name" value="Flavodoxin_dom"/>
</dbReference>
<evidence type="ECO:0000313" key="3">
    <source>
        <dbReference type="Proteomes" id="UP000245921"/>
    </source>
</evidence>
<feature type="domain" description="Flavodoxin" evidence="1">
    <location>
        <begin position="4"/>
        <end position="138"/>
    </location>
</feature>
<dbReference type="InterPro" id="IPR029039">
    <property type="entry name" value="Flavoprotein-like_sf"/>
</dbReference>
<dbReference type="AlphaFoldDB" id="A0AA45C4I8"/>
<evidence type="ECO:0000259" key="1">
    <source>
        <dbReference type="Pfam" id="PF12724"/>
    </source>
</evidence>
<protein>
    <submittedName>
        <fullName evidence="2">Menaquinone-dependent protoporphyrinogen oxidase</fullName>
    </submittedName>
</protein>
<comment type="caution">
    <text evidence="2">The sequence shown here is derived from an EMBL/GenBank/DDBJ whole genome shotgun (WGS) entry which is preliminary data.</text>
</comment>
<name>A0AA45C4I8_9BACT</name>
<dbReference type="Proteomes" id="UP000245921">
    <property type="component" value="Unassembled WGS sequence"/>
</dbReference>
<organism evidence="2 3">
    <name type="scientific">Oceanotoga teriensis</name>
    <dbReference type="NCBI Taxonomy" id="515440"/>
    <lineage>
        <taxon>Bacteria</taxon>
        <taxon>Thermotogati</taxon>
        <taxon>Thermotogota</taxon>
        <taxon>Thermotogae</taxon>
        <taxon>Petrotogales</taxon>
        <taxon>Petrotogaceae</taxon>
        <taxon>Oceanotoga</taxon>
    </lineage>
</organism>
<dbReference type="GO" id="GO:0070819">
    <property type="term" value="F:menaquinone-dependent protoporphyrinogen oxidase activity"/>
    <property type="evidence" value="ECO:0007669"/>
    <property type="project" value="TreeGrafter"/>
</dbReference>
<dbReference type="SUPFAM" id="SSF52218">
    <property type="entry name" value="Flavoproteins"/>
    <property type="match status" value="1"/>
</dbReference>
<dbReference type="Gene3D" id="3.40.50.360">
    <property type="match status" value="1"/>
</dbReference>